<gene>
    <name evidence="3" type="ORF">MARPO_0162s0014</name>
</gene>
<dbReference type="InterPro" id="IPR050796">
    <property type="entry name" value="SCF_F-box_component"/>
</dbReference>
<sequence>MDSKMDMRVRIFPDELVEKIISMMPFPSLFKARVLSKAWCSKVAPVVDGNACASSFQGQVISCLSKWLSYCPALLNGDRFIAYDRDLRRWRKMKLLSYLPENFSRLQVKVEGCLLCGYVIPEAGNSECNLYVTNVLTRSWKLLPRRPNMSQGLTKHLFLDHNSYQVILFSESQNPGPNQYTYDAQIYNSRLDTWTCTNLTTDDSVCLSPPSRYLDGTLYLVTTNSSRSQQIVILAFNVKDSTFSRHSLSFYLDAPSASVSLVICGGDVLAVMSRASPPIEEILALRGDSDGFITPKQSILVTKFVSSSGKLAEVARGPPETVDHAVSNHPISDGTQIYFGGRASSPVLTYNVQNEEWGLLPAALGSDEDVCELFGSIWNAFNFQPGLNPFMVV</sequence>
<dbReference type="Pfam" id="PF07734">
    <property type="entry name" value="FBA_1"/>
    <property type="match status" value="1"/>
</dbReference>
<name>A0A2R6W3R5_MARPO</name>
<dbReference type="InterPro" id="IPR015915">
    <property type="entry name" value="Kelch-typ_b-propeller"/>
</dbReference>
<dbReference type="OrthoDB" id="5314306at2759"/>
<dbReference type="Proteomes" id="UP000244005">
    <property type="component" value="Unassembled WGS sequence"/>
</dbReference>
<dbReference type="EMBL" id="KZ772832">
    <property type="protein sequence ID" value="PTQ28487.1"/>
    <property type="molecule type" value="Genomic_DNA"/>
</dbReference>
<feature type="domain" description="F-box associated beta-propeller type 1" evidence="2">
    <location>
        <begin position="110"/>
        <end position="274"/>
    </location>
</feature>
<proteinExistence type="predicted"/>
<organism evidence="3 4">
    <name type="scientific">Marchantia polymorpha</name>
    <name type="common">Common liverwort</name>
    <name type="synonym">Marchantia aquatica</name>
    <dbReference type="NCBI Taxonomy" id="3197"/>
    <lineage>
        <taxon>Eukaryota</taxon>
        <taxon>Viridiplantae</taxon>
        <taxon>Streptophyta</taxon>
        <taxon>Embryophyta</taxon>
        <taxon>Marchantiophyta</taxon>
        <taxon>Marchantiopsida</taxon>
        <taxon>Marchantiidae</taxon>
        <taxon>Marchantiales</taxon>
        <taxon>Marchantiaceae</taxon>
        <taxon>Marchantia</taxon>
    </lineage>
</organism>
<dbReference type="InterPro" id="IPR017451">
    <property type="entry name" value="F-box-assoc_interact_dom"/>
</dbReference>
<evidence type="ECO:0000313" key="3">
    <source>
        <dbReference type="EMBL" id="PTQ28487.1"/>
    </source>
</evidence>
<dbReference type="PANTHER" id="PTHR31672">
    <property type="entry name" value="BNACNNG10540D PROTEIN"/>
    <property type="match status" value="1"/>
</dbReference>
<keyword evidence="4" id="KW-1185">Reference proteome</keyword>
<accession>A0A2R6W3R5</accession>
<dbReference type="NCBIfam" id="TIGR01640">
    <property type="entry name" value="F_box_assoc_1"/>
    <property type="match status" value="1"/>
</dbReference>
<dbReference type="EMBL" id="KZ772832">
    <property type="protein sequence ID" value="PTQ28486.1"/>
    <property type="molecule type" value="Genomic_DNA"/>
</dbReference>
<dbReference type="Gramene" id="Mp4g00070.2">
    <property type="protein sequence ID" value="Mp4g00070.2.cds1"/>
    <property type="gene ID" value="Mp4g00070"/>
</dbReference>
<dbReference type="PANTHER" id="PTHR31672:SF2">
    <property type="entry name" value="F-BOX DOMAIN-CONTAINING PROTEIN"/>
    <property type="match status" value="1"/>
</dbReference>
<reference evidence="4" key="1">
    <citation type="journal article" date="2017" name="Cell">
        <title>Insights into land plant evolution garnered from the Marchantia polymorpha genome.</title>
        <authorList>
            <person name="Bowman J.L."/>
            <person name="Kohchi T."/>
            <person name="Yamato K.T."/>
            <person name="Jenkins J."/>
            <person name="Shu S."/>
            <person name="Ishizaki K."/>
            <person name="Yamaoka S."/>
            <person name="Nishihama R."/>
            <person name="Nakamura Y."/>
            <person name="Berger F."/>
            <person name="Adam C."/>
            <person name="Aki S.S."/>
            <person name="Althoff F."/>
            <person name="Araki T."/>
            <person name="Arteaga-Vazquez M.A."/>
            <person name="Balasubrmanian S."/>
            <person name="Barry K."/>
            <person name="Bauer D."/>
            <person name="Boehm C.R."/>
            <person name="Briginshaw L."/>
            <person name="Caballero-Perez J."/>
            <person name="Catarino B."/>
            <person name="Chen F."/>
            <person name="Chiyoda S."/>
            <person name="Chovatia M."/>
            <person name="Davies K.M."/>
            <person name="Delmans M."/>
            <person name="Demura T."/>
            <person name="Dierschke T."/>
            <person name="Dolan L."/>
            <person name="Dorantes-Acosta A.E."/>
            <person name="Eklund D.M."/>
            <person name="Florent S.N."/>
            <person name="Flores-Sandoval E."/>
            <person name="Fujiyama A."/>
            <person name="Fukuzawa H."/>
            <person name="Galik B."/>
            <person name="Grimanelli D."/>
            <person name="Grimwood J."/>
            <person name="Grossniklaus U."/>
            <person name="Hamada T."/>
            <person name="Haseloff J."/>
            <person name="Hetherington A.J."/>
            <person name="Higo A."/>
            <person name="Hirakawa Y."/>
            <person name="Hundley H.N."/>
            <person name="Ikeda Y."/>
            <person name="Inoue K."/>
            <person name="Inoue S.I."/>
            <person name="Ishida S."/>
            <person name="Jia Q."/>
            <person name="Kakita M."/>
            <person name="Kanazawa T."/>
            <person name="Kawai Y."/>
            <person name="Kawashima T."/>
            <person name="Kennedy M."/>
            <person name="Kinose K."/>
            <person name="Kinoshita T."/>
            <person name="Kohara Y."/>
            <person name="Koide E."/>
            <person name="Komatsu K."/>
            <person name="Kopischke S."/>
            <person name="Kubo M."/>
            <person name="Kyozuka J."/>
            <person name="Lagercrantz U."/>
            <person name="Lin S.S."/>
            <person name="Lindquist E."/>
            <person name="Lipzen A.M."/>
            <person name="Lu C.W."/>
            <person name="De Luna E."/>
            <person name="Martienssen R.A."/>
            <person name="Minamino N."/>
            <person name="Mizutani M."/>
            <person name="Mizutani M."/>
            <person name="Mochizuki N."/>
            <person name="Monte I."/>
            <person name="Mosher R."/>
            <person name="Nagasaki H."/>
            <person name="Nakagami H."/>
            <person name="Naramoto S."/>
            <person name="Nishitani K."/>
            <person name="Ohtani M."/>
            <person name="Okamoto T."/>
            <person name="Okumura M."/>
            <person name="Phillips J."/>
            <person name="Pollak B."/>
            <person name="Reinders A."/>
            <person name="Rovekamp M."/>
            <person name="Sano R."/>
            <person name="Sawa S."/>
            <person name="Schmid M.W."/>
            <person name="Shirakawa M."/>
            <person name="Solano R."/>
            <person name="Spunde A."/>
            <person name="Suetsugu N."/>
            <person name="Sugano S."/>
            <person name="Sugiyama A."/>
            <person name="Sun R."/>
            <person name="Suzuki Y."/>
            <person name="Takenaka M."/>
            <person name="Takezawa D."/>
            <person name="Tomogane H."/>
            <person name="Tsuzuki M."/>
            <person name="Ueda T."/>
            <person name="Umeda M."/>
            <person name="Ward J.M."/>
            <person name="Watanabe Y."/>
            <person name="Yazaki K."/>
            <person name="Yokoyama R."/>
            <person name="Yoshitake Y."/>
            <person name="Yotsui I."/>
            <person name="Zachgo S."/>
            <person name="Schmutz J."/>
        </authorList>
    </citation>
    <scope>NUCLEOTIDE SEQUENCE [LARGE SCALE GENOMIC DNA]</scope>
    <source>
        <strain evidence="4">Tak-1</strain>
    </source>
</reference>
<feature type="domain" description="F-box" evidence="1">
    <location>
        <begin position="12"/>
        <end position="43"/>
    </location>
</feature>
<protein>
    <submittedName>
        <fullName evidence="3">Uncharacterized protein</fullName>
    </submittedName>
</protein>
<evidence type="ECO:0000259" key="1">
    <source>
        <dbReference type="Pfam" id="PF00646"/>
    </source>
</evidence>
<evidence type="ECO:0000259" key="2">
    <source>
        <dbReference type="Pfam" id="PF07734"/>
    </source>
</evidence>
<dbReference type="Gene3D" id="2.120.10.80">
    <property type="entry name" value="Kelch-type beta propeller"/>
    <property type="match status" value="1"/>
</dbReference>
<dbReference type="InterPro" id="IPR001810">
    <property type="entry name" value="F-box_dom"/>
</dbReference>
<dbReference type="SUPFAM" id="SSF117281">
    <property type="entry name" value="Kelch motif"/>
    <property type="match status" value="1"/>
</dbReference>
<dbReference type="InterPro" id="IPR006527">
    <property type="entry name" value="F-box-assoc_dom_typ1"/>
</dbReference>
<dbReference type="AlphaFoldDB" id="A0A2R6W3R5"/>
<reference evidence="3" key="2">
    <citation type="submission" date="2017-12" db="EMBL/GenBank/DDBJ databases">
        <title>WGS assembly of Marchantia polymorpha.</title>
        <authorList>
            <person name="Bowman J.L."/>
            <person name="Kohchi T."/>
            <person name="Yamato K.T."/>
            <person name="Jenkins J."/>
            <person name="Shu S."/>
            <person name="Ishizaki K."/>
            <person name="Yamaoka S."/>
            <person name="Nishihama R."/>
            <person name="Nakamura Y."/>
            <person name="Berger F."/>
            <person name="Adam C."/>
            <person name="Aki S.S."/>
            <person name="Althoff F."/>
            <person name="Araki T."/>
            <person name="Arteaga-Vazquez M.A."/>
            <person name="Balasubrmanian S."/>
            <person name="Bauer D."/>
            <person name="Boehm C.R."/>
            <person name="Briginshaw L."/>
            <person name="Caballero-Perez J."/>
            <person name="Catarino B."/>
            <person name="Chen F."/>
            <person name="Chiyoda S."/>
            <person name="Chovatia M."/>
            <person name="Davies K.M."/>
            <person name="Delmans M."/>
            <person name="Demura T."/>
            <person name="Dierschke T."/>
            <person name="Dolan L."/>
            <person name="Dorantes-Acosta A.E."/>
            <person name="Eklund D.M."/>
            <person name="Florent S.N."/>
            <person name="Flores-Sandoval E."/>
            <person name="Fujiyama A."/>
            <person name="Fukuzawa H."/>
            <person name="Galik B."/>
            <person name="Grimanelli D."/>
            <person name="Grimwood J."/>
            <person name="Grossniklaus U."/>
            <person name="Hamada T."/>
            <person name="Haseloff J."/>
            <person name="Hetherington A.J."/>
            <person name="Higo A."/>
            <person name="Hirakawa Y."/>
            <person name="Hundley H.N."/>
            <person name="Ikeda Y."/>
            <person name="Inoue K."/>
            <person name="Inoue S."/>
            <person name="Ishida S."/>
            <person name="Jia Q."/>
            <person name="Kakita M."/>
            <person name="Kanazawa T."/>
            <person name="Kawai Y."/>
            <person name="Kawashima T."/>
            <person name="Kennedy M."/>
            <person name="Kinose K."/>
            <person name="Kinoshita T."/>
            <person name="Kohara Y."/>
            <person name="Koide E."/>
            <person name="Komatsu K."/>
            <person name="Kopischke S."/>
            <person name="Kubo M."/>
            <person name="Kyozuka J."/>
            <person name="Lagercrantz U."/>
            <person name="Lin S.S."/>
            <person name="Lindquist E."/>
            <person name="Lipzen A.M."/>
            <person name="Lu C."/>
            <person name="Luna E.D."/>
            <person name="Martienssen R.A."/>
            <person name="Minamino N."/>
            <person name="Mizutani M."/>
            <person name="Mizutani M."/>
            <person name="Mochizuki N."/>
            <person name="Monte I."/>
            <person name="Mosher R."/>
            <person name="Nagasaki H."/>
            <person name="Nakagami H."/>
            <person name="Naramoto S."/>
            <person name="Nishitani K."/>
            <person name="Ohtani M."/>
            <person name="Okamoto T."/>
            <person name="Okumura M."/>
            <person name="Phillips J."/>
            <person name="Pollak B."/>
            <person name="Reinders A."/>
            <person name="Roevekamp M."/>
            <person name="Sano R."/>
            <person name="Sawa S."/>
            <person name="Schmid M.W."/>
            <person name="Shirakawa M."/>
            <person name="Solano R."/>
            <person name="Spunde A."/>
            <person name="Suetsugu N."/>
            <person name="Sugano S."/>
            <person name="Sugiyama A."/>
            <person name="Sun R."/>
            <person name="Suzuki Y."/>
            <person name="Takenaka M."/>
            <person name="Takezawa D."/>
            <person name="Tomogane H."/>
            <person name="Tsuzuki M."/>
            <person name="Ueda T."/>
            <person name="Umeda M."/>
            <person name="Ward J.M."/>
            <person name="Watanabe Y."/>
            <person name="Yazaki K."/>
            <person name="Yokoyama R."/>
            <person name="Yoshitake Y."/>
            <person name="Yotsui I."/>
            <person name="Zachgo S."/>
            <person name="Schmutz J."/>
        </authorList>
    </citation>
    <scope>NUCLEOTIDE SEQUENCE [LARGE SCALE GENOMIC DNA]</scope>
    <source>
        <strain evidence="3">Tak-1</strain>
    </source>
</reference>
<evidence type="ECO:0000313" key="4">
    <source>
        <dbReference type="Proteomes" id="UP000244005"/>
    </source>
</evidence>
<dbReference type="Gramene" id="Mp4g00070.1">
    <property type="protein sequence ID" value="Mp4g00070.1.cds1"/>
    <property type="gene ID" value="Mp4g00070"/>
</dbReference>
<dbReference type="Pfam" id="PF00646">
    <property type="entry name" value="F-box"/>
    <property type="match status" value="1"/>
</dbReference>